<feature type="compositionally biased region" description="Low complexity" evidence="1">
    <location>
        <begin position="197"/>
        <end position="209"/>
    </location>
</feature>
<keyword evidence="4" id="KW-1185">Reference proteome</keyword>
<protein>
    <recommendedName>
        <fullName evidence="2">Gag1-like clamp domain-containing protein</fullName>
    </recommendedName>
</protein>
<feature type="compositionally biased region" description="Polar residues" evidence="1">
    <location>
        <begin position="16"/>
        <end position="36"/>
    </location>
</feature>
<dbReference type="EMBL" id="JBHFEH010000010">
    <property type="protein sequence ID" value="KAL2055841.1"/>
    <property type="molecule type" value="Genomic_DNA"/>
</dbReference>
<feature type="region of interest" description="Disordered" evidence="1">
    <location>
        <begin position="1"/>
        <end position="147"/>
    </location>
</feature>
<evidence type="ECO:0000313" key="3">
    <source>
        <dbReference type="EMBL" id="KAL2055841.1"/>
    </source>
</evidence>
<feature type="compositionally biased region" description="Polar residues" evidence="1">
    <location>
        <begin position="186"/>
        <end position="196"/>
    </location>
</feature>
<feature type="compositionally biased region" description="Polar residues" evidence="1">
    <location>
        <begin position="65"/>
        <end position="74"/>
    </location>
</feature>
<accession>A0ABR4BDB3</accession>
<name>A0ABR4BDB3_9LECA</name>
<feature type="region of interest" description="Disordered" evidence="1">
    <location>
        <begin position="176"/>
        <end position="266"/>
    </location>
</feature>
<dbReference type="PANTHER" id="PTHR28065">
    <property type="entry name" value="FREQUENIN"/>
    <property type="match status" value="1"/>
</dbReference>
<gene>
    <name evidence="3" type="ORF">ABVK25_004085</name>
</gene>
<feature type="domain" description="Gag1-like clamp" evidence="2">
    <location>
        <begin position="131"/>
        <end position="246"/>
    </location>
</feature>
<dbReference type="InterPro" id="IPR025124">
    <property type="entry name" value="Gag1-like_clamp"/>
</dbReference>
<dbReference type="Proteomes" id="UP001590951">
    <property type="component" value="Unassembled WGS sequence"/>
</dbReference>
<dbReference type="Pfam" id="PF13259">
    <property type="entry name" value="clamp_Gag1-like"/>
    <property type="match status" value="1"/>
</dbReference>
<evidence type="ECO:0000313" key="4">
    <source>
        <dbReference type="Proteomes" id="UP001590951"/>
    </source>
</evidence>
<proteinExistence type="predicted"/>
<feature type="compositionally biased region" description="Basic and acidic residues" evidence="1">
    <location>
        <begin position="126"/>
        <end position="136"/>
    </location>
</feature>
<feature type="compositionally biased region" description="Basic and acidic residues" evidence="1">
    <location>
        <begin position="78"/>
        <end position="88"/>
    </location>
</feature>
<evidence type="ECO:0000256" key="1">
    <source>
        <dbReference type="SAM" id="MobiDB-lite"/>
    </source>
</evidence>
<dbReference type="InterPro" id="IPR053274">
    <property type="entry name" value="Fluconazole_resistance"/>
</dbReference>
<feature type="compositionally biased region" description="Basic and acidic residues" evidence="1">
    <location>
        <begin position="101"/>
        <end position="117"/>
    </location>
</feature>
<comment type="caution">
    <text evidence="3">The sequence shown here is derived from an EMBL/GenBank/DDBJ whole genome shotgun (WGS) entry which is preliminary data.</text>
</comment>
<sequence length="266" mass="29803">MVHIQVTWRHSRDLSPMQTSSADNLPSLSATSPTNDFTEKPLNGFHDATKPFTSPELLPKALRKSITSKTNEASVQAAKREIHSKLKENWTWPPTSTQADKCNHPDSDKAWRERDSDSSYSPPSPEPEHDPYKFDSPDSLAQPVLSRKRKRQQLLEEEMKWNEGLRIYLERRDAWSGARTRALSPSVDSPYSTPQKTTSHTSNVTTTTFPPTPDSPTLPTDRIFPPSNPPPQPSTFVPLAPPILPQPIPPAPPSNHPPIQQSTAKW</sequence>
<reference evidence="3 4" key="1">
    <citation type="submission" date="2024-09" db="EMBL/GenBank/DDBJ databases">
        <title>Rethinking Asexuality: The Enigmatic Case of Functional Sexual Genes in Lepraria (Stereocaulaceae).</title>
        <authorList>
            <person name="Doellman M."/>
            <person name="Sun Y."/>
            <person name="Barcenas-Pena A."/>
            <person name="Lumbsch H.T."/>
            <person name="Grewe F."/>
        </authorList>
    </citation>
    <scope>NUCLEOTIDE SEQUENCE [LARGE SCALE GENOMIC DNA]</scope>
    <source>
        <strain evidence="3 4">Grewe 0041</strain>
    </source>
</reference>
<dbReference type="PANTHER" id="PTHR28065:SF1">
    <property type="entry name" value="DUF4050 DOMAIN-CONTAINING PROTEIN"/>
    <property type="match status" value="1"/>
</dbReference>
<feature type="compositionally biased region" description="Low complexity" evidence="1">
    <location>
        <begin position="257"/>
        <end position="266"/>
    </location>
</feature>
<evidence type="ECO:0000259" key="2">
    <source>
        <dbReference type="Pfam" id="PF13259"/>
    </source>
</evidence>
<organism evidence="3 4">
    <name type="scientific">Lepraria finkii</name>
    <dbReference type="NCBI Taxonomy" id="1340010"/>
    <lineage>
        <taxon>Eukaryota</taxon>
        <taxon>Fungi</taxon>
        <taxon>Dikarya</taxon>
        <taxon>Ascomycota</taxon>
        <taxon>Pezizomycotina</taxon>
        <taxon>Lecanoromycetes</taxon>
        <taxon>OSLEUM clade</taxon>
        <taxon>Lecanoromycetidae</taxon>
        <taxon>Lecanorales</taxon>
        <taxon>Lecanorineae</taxon>
        <taxon>Stereocaulaceae</taxon>
        <taxon>Lepraria</taxon>
    </lineage>
</organism>
<feature type="compositionally biased region" description="Pro residues" evidence="1">
    <location>
        <begin position="226"/>
        <end position="256"/>
    </location>
</feature>